<sequence>MTSTCSYHALIPLGSLTTRLAHVIAALMSEDSKPTRRKWGERES</sequence>
<organism evidence="1">
    <name type="scientific">Anguilla anguilla</name>
    <name type="common">European freshwater eel</name>
    <name type="synonym">Muraena anguilla</name>
    <dbReference type="NCBI Taxonomy" id="7936"/>
    <lineage>
        <taxon>Eukaryota</taxon>
        <taxon>Metazoa</taxon>
        <taxon>Chordata</taxon>
        <taxon>Craniata</taxon>
        <taxon>Vertebrata</taxon>
        <taxon>Euteleostomi</taxon>
        <taxon>Actinopterygii</taxon>
        <taxon>Neopterygii</taxon>
        <taxon>Teleostei</taxon>
        <taxon>Anguilliformes</taxon>
        <taxon>Anguillidae</taxon>
        <taxon>Anguilla</taxon>
    </lineage>
</organism>
<evidence type="ECO:0000313" key="1">
    <source>
        <dbReference type="EMBL" id="JAH09770.1"/>
    </source>
</evidence>
<reference evidence="1" key="1">
    <citation type="submission" date="2014-11" db="EMBL/GenBank/DDBJ databases">
        <authorList>
            <person name="Amaro Gonzalez C."/>
        </authorList>
    </citation>
    <scope>NUCLEOTIDE SEQUENCE</scope>
</reference>
<proteinExistence type="predicted"/>
<dbReference type="EMBL" id="GBXM01098807">
    <property type="protein sequence ID" value="JAH09770.1"/>
    <property type="molecule type" value="Transcribed_RNA"/>
</dbReference>
<name>A0A0E9Q0D6_ANGAN</name>
<dbReference type="AlphaFoldDB" id="A0A0E9Q0D6"/>
<protein>
    <submittedName>
        <fullName evidence="1">Uncharacterized protein</fullName>
    </submittedName>
</protein>
<accession>A0A0E9Q0D6</accession>
<reference evidence="1" key="2">
    <citation type="journal article" date="2015" name="Fish Shellfish Immunol.">
        <title>Early steps in the European eel (Anguilla anguilla)-Vibrio vulnificus interaction in the gills: Role of the RtxA13 toxin.</title>
        <authorList>
            <person name="Callol A."/>
            <person name="Pajuelo D."/>
            <person name="Ebbesson L."/>
            <person name="Teles M."/>
            <person name="MacKenzie S."/>
            <person name="Amaro C."/>
        </authorList>
    </citation>
    <scope>NUCLEOTIDE SEQUENCE</scope>
</reference>